<dbReference type="InterPro" id="IPR017969">
    <property type="entry name" value="Heavy-metal-associated_CS"/>
</dbReference>
<keyword evidence="5" id="KW-0597">Phosphoprotein</keyword>
<dbReference type="SUPFAM" id="SSF81665">
    <property type="entry name" value="Calcium ATPase, transmembrane domain M"/>
    <property type="match status" value="1"/>
</dbReference>
<dbReference type="FunFam" id="2.70.150.10:FF:000002">
    <property type="entry name" value="Copper-transporting ATPase 1, putative"/>
    <property type="match status" value="1"/>
</dbReference>
<keyword evidence="17" id="KW-0378">Hydrolase</keyword>
<evidence type="ECO:0000256" key="12">
    <source>
        <dbReference type="ARBA" id="ARBA00022989"/>
    </source>
</evidence>
<evidence type="ECO:0000256" key="13">
    <source>
        <dbReference type="ARBA" id="ARBA00023065"/>
    </source>
</evidence>
<dbReference type="NCBIfam" id="TIGR01525">
    <property type="entry name" value="ATPase-IB_hvy"/>
    <property type="match status" value="1"/>
</dbReference>
<evidence type="ECO:0000256" key="15">
    <source>
        <dbReference type="RuleBase" id="RU362081"/>
    </source>
</evidence>
<dbReference type="KEGG" id="cch:Cag_1369"/>
<dbReference type="OrthoDB" id="9770315at2"/>
<dbReference type="CDD" id="cd00371">
    <property type="entry name" value="HMA"/>
    <property type="match status" value="1"/>
</dbReference>
<dbReference type="PANTHER" id="PTHR43520">
    <property type="entry name" value="ATP7, ISOFORM B"/>
    <property type="match status" value="1"/>
</dbReference>
<feature type="transmembrane region" description="Helical" evidence="15">
    <location>
        <begin position="271"/>
        <end position="289"/>
    </location>
</feature>
<keyword evidence="14 15" id="KW-0472">Membrane</keyword>
<keyword evidence="10" id="KW-0460">Magnesium</keyword>
<name>Q3AQU8_CHLCH</name>
<dbReference type="GO" id="GO:0005507">
    <property type="term" value="F:copper ion binding"/>
    <property type="evidence" value="ECO:0007669"/>
    <property type="project" value="TreeGrafter"/>
</dbReference>
<reference evidence="17" key="1">
    <citation type="submission" date="2005-08" db="EMBL/GenBank/DDBJ databases">
        <title>Complete sequence of Chlorobium chlorochromatii CaD3.</title>
        <authorList>
            <person name="Copeland A."/>
            <person name="Lucas S."/>
            <person name="Lapidus A."/>
            <person name="Barry K."/>
            <person name="Detter J.C."/>
            <person name="Glavina T."/>
            <person name="Hammon N."/>
            <person name="Israni S."/>
            <person name="Pitluck S."/>
            <person name="Bryant D."/>
            <person name="Schmutz J."/>
            <person name="Larimer F."/>
            <person name="Land M."/>
            <person name="Kyrpides N."/>
            <person name="Ivanova N."/>
            <person name="Richardson P."/>
        </authorList>
    </citation>
    <scope>NUCLEOTIDE SEQUENCE [LARGE SCALE GENOMIC DNA]</scope>
    <source>
        <strain evidence="17">CaD3</strain>
    </source>
</reference>
<keyword evidence="4 15" id="KW-1003">Cell membrane</keyword>
<evidence type="ECO:0000256" key="7">
    <source>
        <dbReference type="ARBA" id="ARBA00022723"/>
    </source>
</evidence>
<dbReference type="Gene3D" id="3.40.50.1000">
    <property type="entry name" value="HAD superfamily/HAD-like"/>
    <property type="match status" value="1"/>
</dbReference>
<dbReference type="GO" id="GO:0016887">
    <property type="term" value="F:ATP hydrolysis activity"/>
    <property type="evidence" value="ECO:0007669"/>
    <property type="project" value="InterPro"/>
</dbReference>
<evidence type="ECO:0000259" key="16">
    <source>
        <dbReference type="PROSITE" id="PS50846"/>
    </source>
</evidence>
<evidence type="ECO:0000256" key="1">
    <source>
        <dbReference type="ARBA" id="ARBA00004651"/>
    </source>
</evidence>
<evidence type="ECO:0000313" key="17">
    <source>
        <dbReference type="EMBL" id="ABB28627.1"/>
    </source>
</evidence>
<dbReference type="Pfam" id="PF00122">
    <property type="entry name" value="E1-E2_ATPase"/>
    <property type="match status" value="1"/>
</dbReference>
<feature type="transmembrane region" description="Helical" evidence="15">
    <location>
        <begin position="210"/>
        <end position="232"/>
    </location>
</feature>
<dbReference type="InterPro" id="IPR018303">
    <property type="entry name" value="ATPase_P-typ_P_site"/>
</dbReference>
<evidence type="ECO:0000256" key="10">
    <source>
        <dbReference type="ARBA" id="ARBA00022842"/>
    </source>
</evidence>
<dbReference type="PANTHER" id="PTHR43520:SF5">
    <property type="entry name" value="CATION-TRANSPORTING P-TYPE ATPASE-RELATED"/>
    <property type="match status" value="1"/>
</dbReference>
<dbReference type="InterPro" id="IPR023214">
    <property type="entry name" value="HAD_sf"/>
</dbReference>
<dbReference type="InterPro" id="IPR023299">
    <property type="entry name" value="ATPase_P-typ_cyto_dom_N"/>
</dbReference>
<keyword evidence="9 15" id="KW-0067">ATP-binding</keyword>
<dbReference type="InterPro" id="IPR001757">
    <property type="entry name" value="P_typ_ATPase"/>
</dbReference>
<dbReference type="SUPFAM" id="SSF55008">
    <property type="entry name" value="HMA, heavy metal-associated domain"/>
    <property type="match status" value="1"/>
</dbReference>
<dbReference type="AlphaFoldDB" id="Q3AQU8"/>
<dbReference type="STRING" id="340177.Cag_1369"/>
<evidence type="ECO:0000256" key="11">
    <source>
        <dbReference type="ARBA" id="ARBA00022967"/>
    </source>
</evidence>
<comment type="similarity">
    <text evidence="2 15">Belongs to the cation transport ATPase (P-type) (TC 3.A.3) family. Type IB subfamily.</text>
</comment>
<feature type="transmembrane region" description="Helical" evidence="15">
    <location>
        <begin position="451"/>
        <end position="480"/>
    </location>
</feature>
<dbReference type="Gene3D" id="3.40.1110.10">
    <property type="entry name" value="Calcium-transporting ATPase, cytoplasmic domain N"/>
    <property type="match status" value="1"/>
</dbReference>
<dbReference type="InterPro" id="IPR044492">
    <property type="entry name" value="P_typ_ATPase_HD_dom"/>
</dbReference>
<dbReference type="PRINTS" id="PR00119">
    <property type="entry name" value="CATATPASE"/>
</dbReference>
<dbReference type="NCBIfam" id="TIGR01494">
    <property type="entry name" value="ATPase_P-type"/>
    <property type="match status" value="1"/>
</dbReference>
<dbReference type="SFLD" id="SFLDF00027">
    <property type="entry name" value="p-type_atpase"/>
    <property type="match status" value="1"/>
</dbReference>
<evidence type="ECO:0000256" key="9">
    <source>
        <dbReference type="ARBA" id="ARBA00022840"/>
    </source>
</evidence>
<feature type="transmembrane region" description="Helical" evidence="15">
    <location>
        <begin position="762"/>
        <end position="778"/>
    </location>
</feature>
<evidence type="ECO:0000256" key="5">
    <source>
        <dbReference type="ARBA" id="ARBA00022553"/>
    </source>
</evidence>
<dbReference type="PROSITE" id="PS50846">
    <property type="entry name" value="HMA_2"/>
    <property type="match status" value="1"/>
</dbReference>
<dbReference type="InterPro" id="IPR036412">
    <property type="entry name" value="HAD-like_sf"/>
</dbReference>
<sequence length="814" mass="87767">MSEIKRTNNDRLRCDHCQQTVSRTSAIIATINGDEKVFCCHGCLGVYELLHNNALDTFYNERCTLQPTSVTEGKAPEAAAFRDTVISNGNEQQIDVLLSGIRCASCVWLVETVLLKQQGILSARVNYATHKATITWQQGAITLDTILQTLHKLGYQPHPYRGSSNDVMIAEKQDLLLRFGTASFFSMQLMLFTAALYAGFFDGMESRYKLAFQLIALALATPVIFYSGYPFLANALRAIKRLTLNMDVLIALGSLASYLYSIAMIFADGEVFFDTSAMIITSILLGRFLEAGSRLKANNAIAELAELQPHEALRVSNNGETNRVAVATIQSGEVIEILAGNRIPLDGKVVEGEAEVNEAMLSGESTPVLKGMDSEVFAGSTAMNGRLRVRVSGNASTTLLAQIIRTVEEAQARKAPIQSLADKTAAYFVPAIIALATVTFLYWKFTNGNTVIALMNAVSVLVIACPCALGLATPLALLVATTATSRHGLLVKGGDVMENLSTITTVVLDKTGTITTGKPSLTDCFLMDENLPFIQHAASLEALSEHPTARAITAAWQGERLEVTHFKAITGKGVSGIIEQTHWYAGSKAFMEQEKISIAPKEQERIAALEAEGKTVVIVARDRSIVGIIGMIDELRSDALPLINGLRTKGLKLHLFTGDNKGVARYIAERCGISDVQAEQSPLDKAARIRALQAHGERVMMVGDGINDAPALTEATVGVTLGNASAIALDSAGVAILHDDLRLITTLLNDASRCFSIIRQNLVWAFSYNLIALPLAVSGTLHPIVSALLMATSSLVVVSNSLRLRKSSRKTAPL</sequence>
<feature type="transmembrane region" description="Helical" evidence="15">
    <location>
        <begin position="244"/>
        <end position="265"/>
    </location>
</feature>
<dbReference type="InterPro" id="IPR006121">
    <property type="entry name" value="HMA_dom"/>
</dbReference>
<dbReference type="eggNOG" id="COG2217">
    <property type="taxonomic scope" value="Bacteria"/>
</dbReference>
<dbReference type="InterPro" id="IPR059000">
    <property type="entry name" value="ATPase_P-type_domA"/>
</dbReference>
<dbReference type="PRINTS" id="PR00943">
    <property type="entry name" value="CUATPASE"/>
</dbReference>
<comment type="subcellular location">
    <subcellularLocation>
        <location evidence="1">Cell membrane</location>
        <topology evidence="1">Multi-pass membrane protein</topology>
    </subcellularLocation>
</comment>
<dbReference type="InterPro" id="IPR023298">
    <property type="entry name" value="ATPase_P-typ_TM_dom_sf"/>
</dbReference>
<dbReference type="InterPro" id="IPR036163">
    <property type="entry name" value="HMA_dom_sf"/>
</dbReference>
<evidence type="ECO:0000256" key="6">
    <source>
        <dbReference type="ARBA" id="ARBA00022692"/>
    </source>
</evidence>
<keyword evidence="3" id="KW-0813">Transport</keyword>
<dbReference type="PROSITE" id="PS01047">
    <property type="entry name" value="HMA_1"/>
    <property type="match status" value="1"/>
</dbReference>
<dbReference type="CDD" id="cd02094">
    <property type="entry name" value="P-type_ATPase_Cu-like"/>
    <property type="match status" value="1"/>
</dbReference>
<dbReference type="InterPro" id="IPR008250">
    <property type="entry name" value="ATPase_P-typ_transduc_dom_A_sf"/>
</dbReference>
<dbReference type="EMBL" id="CP000108">
    <property type="protein sequence ID" value="ABB28627.1"/>
    <property type="molecule type" value="Genomic_DNA"/>
</dbReference>
<dbReference type="SFLD" id="SFLDG00002">
    <property type="entry name" value="C1.7:_P-type_atpase_like"/>
    <property type="match status" value="1"/>
</dbReference>
<dbReference type="Gene3D" id="3.30.70.100">
    <property type="match status" value="1"/>
</dbReference>
<dbReference type="GO" id="GO:0005524">
    <property type="term" value="F:ATP binding"/>
    <property type="evidence" value="ECO:0007669"/>
    <property type="project" value="UniProtKB-UniRule"/>
</dbReference>
<dbReference type="SFLD" id="SFLDS00003">
    <property type="entry name" value="Haloacid_Dehalogenase"/>
    <property type="match status" value="1"/>
</dbReference>
<keyword evidence="6 15" id="KW-0812">Transmembrane</keyword>
<evidence type="ECO:0000256" key="2">
    <source>
        <dbReference type="ARBA" id="ARBA00006024"/>
    </source>
</evidence>
<keyword evidence="7 15" id="KW-0479">Metal-binding</keyword>
<dbReference type="NCBIfam" id="TIGR01511">
    <property type="entry name" value="ATPase-IB1_Cu"/>
    <property type="match status" value="1"/>
</dbReference>
<dbReference type="Pfam" id="PF00403">
    <property type="entry name" value="HMA"/>
    <property type="match status" value="1"/>
</dbReference>
<evidence type="ECO:0000256" key="4">
    <source>
        <dbReference type="ARBA" id="ARBA00022475"/>
    </source>
</evidence>
<proteinExistence type="inferred from homology"/>
<protein>
    <submittedName>
        <fullName evidence="17">Heavy metal translocating P-type ATPase</fullName>
        <ecNumber evidence="17">3.6.3.4</ecNumber>
    </submittedName>
</protein>
<dbReference type="PROSITE" id="PS00154">
    <property type="entry name" value="ATPASE_E1_E2"/>
    <property type="match status" value="1"/>
</dbReference>
<dbReference type="Pfam" id="PF12156">
    <property type="entry name" value="ATPase-cat_bd"/>
    <property type="match status" value="1"/>
</dbReference>
<evidence type="ECO:0000256" key="3">
    <source>
        <dbReference type="ARBA" id="ARBA00022448"/>
    </source>
</evidence>
<dbReference type="Gene3D" id="2.70.150.10">
    <property type="entry name" value="Calcium-transporting ATPase, cytoplasmic transduction domain A"/>
    <property type="match status" value="1"/>
</dbReference>
<keyword evidence="8 15" id="KW-0547">Nucleotide-binding</keyword>
<dbReference type="GO" id="GO:0005886">
    <property type="term" value="C:plasma membrane"/>
    <property type="evidence" value="ECO:0007669"/>
    <property type="project" value="UniProtKB-SubCell"/>
</dbReference>
<dbReference type="Pfam" id="PF00702">
    <property type="entry name" value="Hydrolase"/>
    <property type="match status" value="1"/>
</dbReference>
<evidence type="ECO:0000256" key="14">
    <source>
        <dbReference type="ARBA" id="ARBA00023136"/>
    </source>
</evidence>
<feature type="domain" description="HMA" evidence="16">
    <location>
        <begin position="92"/>
        <end position="158"/>
    </location>
</feature>
<dbReference type="EC" id="3.6.3.4" evidence="17"/>
<dbReference type="GO" id="GO:0043682">
    <property type="term" value="F:P-type divalent copper transporter activity"/>
    <property type="evidence" value="ECO:0007669"/>
    <property type="project" value="TreeGrafter"/>
</dbReference>
<dbReference type="SUPFAM" id="SSF81653">
    <property type="entry name" value="Calcium ATPase, transduction domain A"/>
    <property type="match status" value="1"/>
</dbReference>
<dbReference type="InterPro" id="IPR021993">
    <property type="entry name" value="ATPase-cat-bd"/>
</dbReference>
<dbReference type="SUPFAM" id="SSF56784">
    <property type="entry name" value="HAD-like"/>
    <property type="match status" value="1"/>
</dbReference>
<organism evidence="17">
    <name type="scientific">Chlorobium chlorochromatii (strain CaD3)</name>
    <dbReference type="NCBI Taxonomy" id="340177"/>
    <lineage>
        <taxon>Bacteria</taxon>
        <taxon>Pseudomonadati</taxon>
        <taxon>Chlorobiota</taxon>
        <taxon>Chlorobiia</taxon>
        <taxon>Chlorobiales</taxon>
        <taxon>Chlorobiaceae</taxon>
        <taxon>Chlorobium/Pelodictyon group</taxon>
        <taxon>Chlorobium</taxon>
    </lineage>
</organism>
<gene>
    <name evidence="17" type="ordered locus">Cag_1369</name>
</gene>
<keyword evidence="12 15" id="KW-1133">Transmembrane helix</keyword>
<dbReference type="HOGENOM" id="CLU_001771_0_3_10"/>
<dbReference type="InterPro" id="IPR027256">
    <property type="entry name" value="P-typ_ATPase_IB"/>
</dbReference>
<feature type="transmembrane region" description="Helical" evidence="15">
    <location>
        <begin position="175"/>
        <end position="198"/>
    </location>
</feature>
<keyword evidence="13" id="KW-0406">Ion transport</keyword>
<dbReference type="GO" id="GO:0055070">
    <property type="term" value="P:copper ion homeostasis"/>
    <property type="evidence" value="ECO:0007669"/>
    <property type="project" value="TreeGrafter"/>
</dbReference>
<feature type="transmembrane region" description="Helical" evidence="15">
    <location>
        <begin position="424"/>
        <end position="445"/>
    </location>
</feature>
<dbReference type="PROSITE" id="PS01229">
    <property type="entry name" value="COF_2"/>
    <property type="match status" value="1"/>
</dbReference>
<evidence type="ECO:0000256" key="8">
    <source>
        <dbReference type="ARBA" id="ARBA00022741"/>
    </source>
</evidence>
<keyword evidence="11" id="KW-1278">Translocase</keyword>
<accession>Q3AQU8</accession>